<evidence type="ECO:0000256" key="3">
    <source>
        <dbReference type="ARBA" id="ARBA00022519"/>
    </source>
</evidence>
<keyword evidence="2 9" id="KW-1003">Cell membrane</keyword>
<evidence type="ECO:0000256" key="7">
    <source>
        <dbReference type="ARBA" id="ARBA00023136"/>
    </source>
</evidence>
<dbReference type="GO" id="GO:0043093">
    <property type="term" value="P:FtsZ-dependent cytokinesis"/>
    <property type="evidence" value="ECO:0007669"/>
    <property type="project" value="UniProtKB-UniRule"/>
</dbReference>
<dbReference type="Proteomes" id="UP000199647">
    <property type="component" value="Unassembled WGS sequence"/>
</dbReference>
<evidence type="ECO:0000256" key="6">
    <source>
        <dbReference type="ARBA" id="ARBA00022989"/>
    </source>
</evidence>
<gene>
    <name evidence="9" type="primary">ftsQ</name>
    <name evidence="11" type="ORF">SAMN05216548_104185</name>
</gene>
<evidence type="ECO:0000256" key="1">
    <source>
        <dbReference type="ARBA" id="ARBA00004370"/>
    </source>
</evidence>
<reference evidence="11 12" key="1">
    <citation type="submission" date="2016-10" db="EMBL/GenBank/DDBJ databases">
        <authorList>
            <person name="de Groot N.N."/>
        </authorList>
    </citation>
    <scope>NUCLEOTIDE SEQUENCE [LARGE SCALE GENOMIC DNA]</scope>
    <source>
        <strain evidence="11 12">A52C2</strain>
    </source>
</reference>
<dbReference type="GO" id="GO:0032153">
    <property type="term" value="C:cell division site"/>
    <property type="evidence" value="ECO:0007669"/>
    <property type="project" value="UniProtKB-UniRule"/>
</dbReference>
<dbReference type="Pfam" id="PF03799">
    <property type="entry name" value="FtsQ_DivIB_C"/>
    <property type="match status" value="1"/>
</dbReference>
<protein>
    <recommendedName>
        <fullName evidence="9">Cell division protein FtsQ</fullName>
    </recommendedName>
</protein>
<evidence type="ECO:0000259" key="10">
    <source>
        <dbReference type="PROSITE" id="PS51779"/>
    </source>
</evidence>
<evidence type="ECO:0000256" key="9">
    <source>
        <dbReference type="HAMAP-Rule" id="MF_00911"/>
    </source>
</evidence>
<dbReference type="STRING" id="1855383.SAMN05216548_104185"/>
<proteinExistence type="inferred from homology"/>
<keyword evidence="3 9" id="KW-0997">Cell inner membrane</keyword>
<evidence type="ECO:0000256" key="4">
    <source>
        <dbReference type="ARBA" id="ARBA00022618"/>
    </source>
</evidence>
<dbReference type="PANTHER" id="PTHR35851:SF1">
    <property type="entry name" value="CELL DIVISION PROTEIN FTSQ"/>
    <property type="match status" value="1"/>
</dbReference>
<keyword evidence="6 9" id="KW-1133">Transmembrane helix</keyword>
<comment type="function">
    <text evidence="9">Essential cell division protein.</text>
</comment>
<dbReference type="GO" id="GO:0005886">
    <property type="term" value="C:plasma membrane"/>
    <property type="evidence" value="ECO:0007669"/>
    <property type="project" value="UniProtKB-SubCell"/>
</dbReference>
<dbReference type="PANTHER" id="PTHR35851">
    <property type="entry name" value="CELL DIVISION PROTEIN FTSQ"/>
    <property type="match status" value="1"/>
</dbReference>
<dbReference type="EMBL" id="FOFG01000004">
    <property type="protein sequence ID" value="SEQ40244.1"/>
    <property type="molecule type" value="Genomic_DNA"/>
</dbReference>
<organism evidence="11 12">
    <name type="scientific">Faunimonas pinastri</name>
    <dbReference type="NCBI Taxonomy" id="1855383"/>
    <lineage>
        <taxon>Bacteria</taxon>
        <taxon>Pseudomonadati</taxon>
        <taxon>Pseudomonadota</taxon>
        <taxon>Alphaproteobacteria</taxon>
        <taxon>Hyphomicrobiales</taxon>
        <taxon>Afifellaceae</taxon>
        <taxon>Faunimonas</taxon>
    </lineage>
</organism>
<keyword evidence="8 9" id="KW-0131">Cell cycle</keyword>
<evidence type="ECO:0000256" key="8">
    <source>
        <dbReference type="ARBA" id="ARBA00023306"/>
    </source>
</evidence>
<dbReference type="InterPro" id="IPR005548">
    <property type="entry name" value="Cell_div_FtsQ/DivIB_C"/>
</dbReference>
<sequence>MSSLGATQGGFRVSALFDGRDRRTVGQLPRRIRRFAARIEAKPSGIGHFPALVFLMATVAYGVIAGGHVQELSNAALVAAGLGIHEIKMTGEAETSEREILDQLQVKNVSLLTYDPIAARDRLAKLPWITHATVRKLYPNKLSVEVEERQPYALWQNGGAISIIDRNGLKIMDFDGRPHAGLPFLVGPEANLEAGPFRETLDDFPSIAERTKAAVLVAGRRWDLVLDNGITVKLPETGIEQAMAQLVKLQEDHQLLSRDIVIVDLRLPDRVAVRLPQGRDIKDLEKQNPNVKPYKLARAH</sequence>
<dbReference type="Gene3D" id="3.10.20.310">
    <property type="entry name" value="membrane protein fhac"/>
    <property type="match status" value="1"/>
</dbReference>
<dbReference type="GO" id="GO:0090529">
    <property type="term" value="P:cell septum assembly"/>
    <property type="evidence" value="ECO:0007669"/>
    <property type="project" value="InterPro"/>
</dbReference>
<accession>A0A1H9FQS9</accession>
<name>A0A1H9FQS9_9HYPH</name>
<dbReference type="AlphaFoldDB" id="A0A1H9FQS9"/>
<dbReference type="Pfam" id="PF08478">
    <property type="entry name" value="POTRA_1"/>
    <property type="match status" value="1"/>
</dbReference>
<comment type="similarity">
    <text evidence="9">Belongs to the FtsQ/DivIB family. FtsQ subfamily.</text>
</comment>
<dbReference type="InterPro" id="IPR013685">
    <property type="entry name" value="POTRA_FtsQ_type"/>
</dbReference>
<dbReference type="InterPro" id="IPR034746">
    <property type="entry name" value="POTRA"/>
</dbReference>
<dbReference type="InterPro" id="IPR045335">
    <property type="entry name" value="FtsQ_C_sf"/>
</dbReference>
<keyword evidence="4 9" id="KW-0132">Cell division</keyword>
<dbReference type="HAMAP" id="MF_00911">
    <property type="entry name" value="FtsQ_subfam"/>
    <property type="match status" value="1"/>
</dbReference>
<evidence type="ECO:0000256" key="5">
    <source>
        <dbReference type="ARBA" id="ARBA00022692"/>
    </source>
</evidence>
<keyword evidence="12" id="KW-1185">Reference proteome</keyword>
<dbReference type="Gene3D" id="3.40.50.11690">
    <property type="entry name" value="Cell division protein FtsQ/DivIB"/>
    <property type="match status" value="1"/>
</dbReference>
<comment type="subcellular location">
    <subcellularLocation>
        <location evidence="9">Cell inner membrane</location>
        <topology evidence="9">Single-pass type II membrane protein</topology>
    </subcellularLocation>
    <subcellularLocation>
        <location evidence="1">Membrane</location>
    </subcellularLocation>
    <text evidence="9">Localizes to the division septum.</text>
</comment>
<feature type="domain" description="POTRA" evidence="10">
    <location>
        <begin position="82"/>
        <end position="149"/>
    </location>
</feature>
<evidence type="ECO:0000313" key="12">
    <source>
        <dbReference type="Proteomes" id="UP000199647"/>
    </source>
</evidence>
<evidence type="ECO:0000313" key="11">
    <source>
        <dbReference type="EMBL" id="SEQ40244.1"/>
    </source>
</evidence>
<dbReference type="InterPro" id="IPR026579">
    <property type="entry name" value="FtsQ"/>
</dbReference>
<evidence type="ECO:0000256" key="2">
    <source>
        <dbReference type="ARBA" id="ARBA00022475"/>
    </source>
</evidence>
<keyword evidence="5 9" id="KW-0812">Transmembrane</keyword>
<dbReference type="PROSITE" id="PS51779">
    <property type="entry name" value="POTRA"/>
    <property type="match status" value="1"/>
</dbReference>
<keyword evidence="7 9" id="KW-0472">Membrane</keyword>